<dbReference type="Pfam" id="PF00378">
    <property type="entry name" value="ECH_1"/>
    <property type="match status" value="1"/>
</dbReference>
<keyword evidence="4" id="KW-1185">Reference proteome</keyword>
<evidence type="ECO:0000259" key="2">
    <source>
        <dbReference type="Pfam" id="PF02911"/>
    </source>
</evidence>
<feature type="domain" description="Formyl transferase C-terminal" evidence="2">
    <location>
        <begin position="173"/>
        <end position="259"/>
    </location>
</feature>
<comment type="caution">
    <text evidence="3">The sequence shown here is derived from an EMBL/GenBank/DDBJ whole genome shotgun (WGS) entry which is preliminary data.</text>
</comment>
<dbReference type="SUPFAM" id="SSF52096">
    <property type="entry name" value="ClpP/crotonase"/>
    <property type="match status" value="1"/>
</dbReference>
<feature type="domain" description="Formyl transferase N-terminal" evidence="1">
    <location>
        <begin position="33"/>
        <end position="145"/>
    </location>
</feature>
<proteinExistence type="predicted"/>
<dbReference type="Gene3D" id="3.40.50.12230">
    <property type="match status" value="1"/>
</dbReference>
<dbReference type="GO" id="GO:0003824">
    <property type="term" value="F:catalytic activity"/>
    <property type="evidence" value="ECO:0007669"/>
    <property type="project" value="InterPro"/>
</dbReference>
<evidence type="ECO:0000313" key="3">
    <source>
        <dbReference type="EMBL" id="TQV89598.1"/>
    </source>
</evidence>
<dbReference type="RefSeq" id="WP_142891662.1">
    <property type="nucleotide sequence ID" value="NZ_ML660160.1"/>
</dbReference>
<dbReference type="PIRSF" id="PIRSF006787">
    <property type="entry name" value="Hydrgn_mat_HoxX"/>
    <property type="match status" value="1"/>
</dbReference>
<organism evidence="3 4">
    <name type="scientific">Aliikangiella coralliicola</name>
    <dbReference type="NCBI Taxonomy" id="2592383"/>
    <lineage>
        <taxon>Bacteria</taxon>
        <taxon>Pseudomonadati</taxon>
        <taxon>Pseudomonadota</taxon>
        <taxon>Gammaproteobacteria</taxon>
        <taxon>Oceanospirillales</taxon>
        <taxon>Pleioneaceae</taxon>
        <taxon>Aliikangiella</taxon>
    </lineage>
</organism>
<keyword evidence="3" id="KW-0371">Homeobox</keyword>
<dbReference type="Pfam" id="PF02911">
    <property type="entry name" value="Formyl_trans_C"/>
    <property type="match status" value="1"/>
</dbReference>
<sequence>MKILIFATSYNGLTQRIHRELLLSKHTVSFELSADEQDMLDAYINFEPDLIICPFLKHRIPQSVWSKIPCLVLHPGIIGDKGPSSLDWAITNNSNIWGATLLQANDVYDAGEVWGTKYFSVDENACKSSVYRHSINHVAVSLIMEAVSNFKNNRRPLLNFDDFPITGIERPLMKQSERKLDWQNESAATIVRKINAADSFPGVLDQIENESFYLFGALKEDKEHQSQPGEIIGCRDEAICRAAKDGVVWIKQLKRKTQQNQSENFKLPATRLLKHQFSKVESDVLNNIKVEIKGAVAYLHFNFYNGAFSTENCRELHVAFKNLTRNADIKVITLMGGSDFFSNGIHLNCIEAADCSAKESWLNINAINDLVECIIRCNNKLTVAALQNNAGAGGAILPLACDYVIARNGVVLNPHYKTMGLTGSEYWTYLLPKRVGQTKAKLLTEECLPLVASEAEAINLVDTVFPENKEDYLNELRQYCRELSNSEDYESLLISKSQLRVEEESKTPLQSYRDKELAEMKKIFDNPDSRYHRLRANFVRKVSCGKTPDRLIHSQVKNKASID</sequence>
<name>A0A545UJF7_9GAMM</name>
<dbReference type="Pfam" id="PF00551">
    <property type="entry name" value="Formyl_trans_N"/>
    <property type="match status" value="1"/>
</dbReference>
<dbReference type="Gene3D" id="3.90.226.10">
    <property type="entry name" value="2-enoyl-CoA Hydratase, Chain A, domain 1"/>
    <property type="match status" value="1"/>
</dbReference>
<dbReference type="PANTHER" id="PTHR43388:SF1">
    <property type="entry name" value="HYDROGENASE MATURATION FACTOR HOXX"/>
    <property type="match status" value="1"/>
</dbReference>
<dbReference type="EMBL" id="VIKS01000001">
    <property type="protein sequence ID" value="TQV89598.1"/>
    <property type="molecule type" value="Genomic_DNA"/>
</dbReference>
<evidence type="ECO:0000259" key="1">
    <source>
        <dbReference type="Pfam" id="PF00551"/>
    </source>
</evidence>
<dbReference type="OrthoDB" id="580992at2"/>
<dbReference type="PANTHER" id="PTHR43388">
    <property type="entry name" value="HYDROGENASE MATURATION FACTOR HOXX"/>
    <property type="match status" value="1"/>
</dbReference>
<dbReference type="CDD" id="cd06558">
    <property type="entry name" value="crotonase-like"/>
    <property type="match status" value="1"/>
</dbReference>
<gene>
    <name evidence="3" type="ORF">FLL46_01570</name>
</gene>
<dbReference type="InterPro" id="IPR002376">
    <property type="entry name" value="Formyl_transf_N"/>
</dbReference>
<dbReference type="Proteomes" id="UP000315439">
    <property type="component" value="Unassembled WGS sequence"/>
</dbReference>
<protein>
    <submittedName>
        <fullName evidence="3">Sensor protein hoxX</fullName>
    </submittedName>
</protein>
<dbReference type="AlphaFoldDB" id="A0A545UJF7"/>
<dbReference type="InterPro" id="IPR029045">
    <property type="entry name" value="ClpP/crotonase-like_dom_sf"/>
</dbReference>
<dbReference type="InterPro" id="IPR005793">
    <property type="entry name" value="Formyl_trans_C"/>
</dbReference>
<accession>A0A545UJF7</accession>
<reference evidence="3 4" key="1">
    <citation type="submission" date="2019-07" db="EMBL/GenBank/DDBJ databases">
        <title>Draft genome for Aliikangiella sp. M105.</title>
        <authorList>
            <person name="Wang G."/>
        </authorList>
    </citation>
    <scope>NUCLEOTIDE SEQUENCE [LARGE SCALE GENOMIC DNA]</scope>
    <source>
        <strain evidence="3 4">M105</strain>
    </source>
</reference>
<evidence type="ECO:0000313" key="4">
    <source>
        <dbReference type="Proteomes" id="UP000315439"/>
    </source>
</evidence>
<dbReference type="InterPro" id="IPR011034">
    <property type="entry name" value="Formyl_transferase-like_C_sf"/>
</dbReference>
<dbReference type="CDD" id="cd08650">
    <property type="entry name" value="FMT_core_HypX_N"/>
    <property type="match status" value="1"/>
</dbReference>
<dbReference type="InterPro" id="IPR047180">
    <property type="entry name" value="HoxX-like"/>
</dbReference>
<dbReference type="InterPro" id="IPR009188">
    <property type="entry name" value="NiFe-hyd_mat_HypX/HoxX"/>
</dbReference>
<dbReference type="SUPFAM" id="SSF53328">
    <property type="entry name" value="Formyltransferase"/>
    <property type="match status" value="1"/>
</dbReference>
<dbReference type="InterPro" id="IPR001753">
    <property type="entry name" value="Enoyl-CoA_hydra/iso"/>
</dbReference>
<dbReference type="CDD" id="cd08701">
    <property type="entry name" value="FMT_C_HypX"/>
    <property type="match status" value="1"/>
</dbReference>
<dbReference type="InterPro" id="IPR036477">
    <property type="entry name" value="Formyl_transf_N_sf"/>
</dbReference>
<dbReference type="GO" id="GO:0003677">
    <property type="term" value="F:DNA binding"/>
    <property type="evidence" value="ECO:0007669"/>
    <property type="project" value="UniProtKB-KW"/>
</dbReference>
<dbReference type="SUPFAM" id="SSF50486">
    <property type="entry name" value="FMT C-terminal domain-like"/>
    <property type="match status" value="1"/>
</dbReference>